<keyword evidence="4" id="KW-0808">Transferase</keyword>
<dbReference type="Pfam" id="PF03982">
    <property type="entry name" value="DAGAT"/>
    <property type="match status" value="2"/>
</dbReference>
<sequence>MGIGTVTNLCTEGTGFSSIFPGIHPHLMTLNMFFQVPFIRDYIMLGGLVSADKESAAHILSREGGSNLLSIVVGDIQESLDARSGAYKLVLWNHKGFIMLALMHGAALVPIFSFGENDMFDQIENFLGSWLHWFQEQILKIVGASILHFSGRGVLQFLSYSLLPAHQHCGQSLAAANTSKCLSPQQSSEKPPEPRGASMVEFAPLFVPLERRLQTFAVLYWIFCFLVLPPLCLVVFIGLLFTRFWLFNILYVIWLYLDQNRPRQGGSHNKFLKRWVLWKYMKDYFPITLVKTTELDPSRNYLAAFHPHGLLSVGAFTNMCTDSTGFSSLFPGIRPYLTTINIYFRIPLFRDYIMQGGLVSSDKESIAYILSRKGGGNLVAITVGGIREALKTRPGANKLVLRNRKGFIRLALMHGAVLVPIFSFGDNELYTKTSPGFWWKWFRDQLYKKTRLAIPFFYGRGVFQYSFGFMPYRRPITTVVGKPIEVPKIPHPSQEEVDRLHQHYLKELSNLFETHKLKYNIPKDQHLEFC</sequence>
<dbReference type="GO" id="GO:0006651">
    <property type="term" value="P:diacylglycerol biosynthetic process"/>
    <property type="evidence" value="ECO:0007669"/>
    <property type="project" value="TreeGrafter"/>
</dbReference>
<gene>
    <name evidence="12" type="ORF">E5288_WYG020440</name>
</gene>
<proteinExistence type="inferred from homology"/>
<reference evidence="12" key="1">
    <citation type="submission" date="2019-10" db="EMBL/GenBank/DDBJ databases">
        <title>The sequence and de novo assembly of the wild yak genome.</title>
        <authorList>
            <person name="Liu Y."/>
        </authorList>
    </citation>
    <scope>NUCLEOTIDE SEQUENCE [LARGE SCALE GENOMIC DNA]</scope>
    <source>
        <strain evidence="12">WY2019</strain>
    </source>
</reference>
<comment type="similarity">
    <text evidence="2">Belongs to the diacylglycerol acyltransferase family.</text>
</comment>
<keyword evidence="7 11" id="KW-1133">Transmembrane helix</keyword>
<evidence type="ECO:0000313" key="12">
    <source>
        <dbReference type="EMBL" id="MXQ92221.1"/>
    </source>
</evidence>
<dbReference type="GO" id="GO:0019432">
    <property type="term" value="P:triglyceride biosynthetic process"/>
    <property type="evidence" value="ECO:0007669"/>
    <property type="project" value="TreeGrafter"/>
</dbReference>
<accession>A0A6B0RT13</accession>
<evidence type="ECO:0008006" key="14">
    <source>
        <dbReference type="Google" id="ProtNLM"/>
    </source>
</evidence>
<keyword evidence="13" id="KW-1185">Reference proteome</keyword>
<feature type="transmembrane region" description="Helical" evidence="11">
    <location>
        <begin position="218"/>
        <end position="241"/>
    </location>
</feature>
<evidence type="ECO:0000256" key="9">
    <source>
        <dbReference type="ARBA" id="ARBA00023136"/>
    </source>
</evidence>
<keyword evidence="8" id="KW-0443">Lipid metabolism</keyword>
<evidence type="ECO:0000256" key="7">
    <source>
        <dbReference type="ARBA" id="ARBA00022989"/>
    </source>
</evidence>
<evidence type="ECO:0000256" key="10">
    <source>
        <dbReference type="ARBA" id="ARBA00023315"/>
    </source>
</evidence>
<keyword evidence="5 11" id="KW-0812">Transmembrane</keyword>
<evidence type="ECO:0000256" key="2">
    <source>
        <dbReference type="ARBA" id="ARBA00005420"/>
    </source>
</evidence>
<keyword evidence="3" id="KW-0444">Lipid biosynthesis</keyword>
<dbReference type="CDD" id="cd07987">
    <property type="entry name" value="LPLAT_MGAT-like"/>
    <property type="match status" value="1"/>
</dbReference>
<evidence type="ECO:0000256" key="4">
    <source>
        <dbReference type="ARBA" id="ARBA00022679"/>
    </source>
</evidence>
<comment type="caution">
    <text evidence="12">The sequence shown here is derived from an EMBL/GenBank/DDBJ whole genome shotgun (WGS) entry which is preliminary data.</text>
</comment>
<keyword evidence="9 11" id="KW-0472">Membrane</keyword>
<evidence type="ECO:0000256" key="11">
    <source>
        <dbReference type="SAM" id="Phobius"/>
    </source>
</evidence>
<name>A0A6B0RT13_9CETA</name>
<keyword evidence="10" id="KW-0012">Acyltransferase</keyword>
<dbReference type="GO" id="GO:0003846">
    <property type="term" value="F:2-acylglycerol O-acyltransferase activity"/>
    <property type="evidence" value="ECO:0007669"/>
    <property type="project" value="TreeGrafter"/>
</dbReference>
<dbReference type="Proteomes" id="UP000322234">
    <property type="component" value="Unassembled WGS sequence"/>
</dbReference>
<dbReference type="EMBL" id="VBQZ03000080">
    <property type="protein sequence ID" value="MXQ92221.1"/>
    <property type="molecule type" value="Genomic_DNA"/>
</dbReference>
<dbReference type="InterPro" id="IPR007130">
    <property type="entry name" value="DAGAT"/>
</dbReference>
<protein>
    <recommendedName>
        <fullName evidence="14">Acyltransferase</fullName>
    </recommendedName>
</protein>
<organism evidence="12 13">
    <name type="scientific">Bos mutus</name>
    <name type="common">wild yak</name>
    <dbReference type="NCBI Taxonomy" id="72004"/>
    <lineage>
        <taxon>Eukaryota</taxon>
        <taxon>Metazoa</taxon>
        <taxon>Chordata</taxon>
        <taxon>Craniata</taxon>
        <taxon>Vertebrata</taxon>
        <taxon>Euteleostomi</taxon>
        <taxon>Mammalia</taxon>
        <taxon>Eutheria</taxon>
        <taxon>Laurasiatheria</taxon>
        <taxon>Artiodactyla</taxon>
        <taxon>Ruminantia</taxon>
        <taxon>Pecora</taxon>
        <taxon>Bovidae</taxon>
        <taxon>Bovinae</taxon>
        <taxon>Bos</taxon>
    </lineage>
</organism>
<dbReference type="PANTHER" id="PTHR12317">
    <property type="entry name" value="DIACYLGLYCEROL O-ACYLTRANSFERASE"/>
    <property type="match status" value="1"/>
</dbReference>
<evidence type="ECO:0000256" key="6">
    <source>
        <dbReference type="ARBA" id="ARBA00022824"/>
    </source>
</evidence>
<dbReference type="GO" id="GO:0005789">
    <property type="term" value="C:endoplasmic reticulum membrane"/>
    <property type="evidence" value="ECO:0007669"/>
    <property type="project" value="UniProtKB-SubCell"/>
</dbReference>
<evidence type="ECO:0000256" key="8">
    <source>
        <dbReference type="ARBA" id="ARBA00023098"/>
    </source>
</evidence>
<dbReference type="PANTHER" id="PTHR12317:SF74">
    <property type="entry name" value="2-ACYLGLYCEROL O-ACYLTRANSFERASE 2"/>
    <property type="match status" value="1"/>
</dbReference>
<keyword evidence="6" id="KW-0256">Endoplasmic reticulum</keyword>
<dbReference type="GO" id="GO:0004144">
    <property type="term" value="F:diacylglycerol O-acyltransferase activity"/>
    <property type="evidence" value="ECO:0007669"/>
    <property type="project" value="TreeGrafter"/>
</dbReference>
<evidence type="ECO:0000256" key="1">
    <source>
        <dbReference type="ARBA" id="ARBA00004477"/>
    </source>
</evidence>
<dbReference type="AlphaFoldDB" id="A0A6B0RT13"/>
<feature type="transmembrane region" description="Helical" evidence="11">
    <location>
        <begin position="97"/>
        <end position="115"/>
    </location>
</feature>
<evidence type="ECO:0000313" key="13">
    <source>
        <dbReference type="Proteomes" id="UP000322234"/>
    </source>
</evidence>
<comment type="subcellular location">
    <subcellularLocation>
        <location evidence="1">Endoplasmic reticulum membrane</location>
        <topology evidence="1">Multi-pass membrane protein</topology>
    </subcellularLocation>
</comment>
<evidence type="ECO:0000256" key="5">
    <source>
        <dbReference type="ARBA" id="ARBA00022692"/>
    </source>
</evidence>
<evidence type="ECO:0000256" key="3">
    <source>
        <dbReference type="ARBA" id="ARBA00022516"/>
    </source>
</evidence>